<gene>
    <name evidence="2" type="ORF">BDP55DRAFT_712585</name>
</gene>
<keyword evidence="3" id="KW-1185">Reference proteome</keyword>
<sequence>MSPRHSASQLSSPTSHLTDDNGGMAWLILTLGDVCSPPPRLAAVLGIRLGRMQGNVTPVLSNVFNLTTSSPRAKLMGRPDDYPRIKNTDSLMLNTASRKPEKPHERRLSRHDACPSPLKRIRPGSEECLSEVWEMGEQAMPNKLQHKQESAITRYEGQQARQTDNSSTQYKQLQVKATTLDLQIQWTGKDTPRSKINAFGELRDATSTSRLHEKSYMGLPGLFTAEAEDNTASRRVVRASASSNQHHCHRMTTTTGYSVLLRDNSTRYQPLMDNLSPARP</sequence>
<accession>A0AAJ0ATE9</accession>
<dbReference type="AlphaFoldDB" id="A0AAJ0ATE9"/>
<organism evidence="2 3">
    <name type="scientific">Colletotrichum godetiae</name>
    <dbReference type="NCBI Taxonomy" id="1209918"/>
    <lineage>
        <taxon>Eukaryota</taxon>
        <taxon>Fungi</taxon>
        <taxon>Dikarya</taxon>
        <taxon>Ascomycota</taxon>
        <taxon>Pezizomycotina</taxon>
        <taxon>Sordariomycetes</taxon>
        <taxon>Hypocreomycetidae</taxon>
        <taxon>Glomerellales</taxon>
        <taxon>Glomerellaceae</taxon>
        <taxon>Colletotrichum</taxon>
        <taxon>Colletotrichum acutatum species complex</taxon>
    </lineage>
</organism>
<evidence type="ECO:0000313" key="3">
    <source>
        <dbReference type="Proteomes" id="UP001224890"/>
    </source>
</evidence>
<protein>
    <submittedName>
        <fullName evidence="2">Uncharacterized protein</fullName>
    </submittedName>
</protein>
<evidence type="ECO:0000256" key="1">
    <source>
        <dbReference type="SAM" id="MobiDB-lite"/>
    </source>
</evidence>
<dbReference type="RefSeq" id="XP_060433163.1">
    <property type="nucleotide sequence ID" value="XM_060578210.1"/>
</dbReference>
<feature type="region of interest" description="Disordered" evidence="1">
    <location>
        <begin position="97"/>
        <end position="119"/>
    </location>
</feature>
<comment type="caution">
    <text evidence="2">The sequence shown here is derived from an EMBL/GenBank/DDBJ whole genome shotgun (WGS) entry which is preliminary data.</text>
</comment>
<dbReference type="GeneID" id="85462736"/>
<name>A0AAJ0ATE9_9PEZI</name>
<reference evidence="2" key="1">
    <citation type="submission" date="2021-06" db="EMBL/GenBank/DDBJ databases">
        <title>Comparative genomics, transcriptomics and evolutionary studies reveal genomic signatures of adaptation to plant cell wall in hemibiotrophic fungi.</title>
        <authorList>
            <consortium name="DOE Joint Genome Institute"/>
            <person name="Baroncelli R."/>
            <person name="Diaz J.F."/>
            <person name="Benocci T."/>
            <person name="Peng M."/>
            <person name="Battaglia E."/>
            <person name="Haridas S."/>
            <person name="Andreopoulos W."/>
            <person name="Labutti K."/>
            <person name="Pangilinan J."/>
            <person name="Floch G.L."/>
            <person name="Makela M.R."/>
            <person name="Henrissat B."/>
            <person name="Grigoriev I.V."/>
            <person name="Crouch J.A."/>
            <person name="De Vries R.P."/>
            <person name="Sukno S.A."/>
            <person name="Thon M.R."/>
        </authorList>
    </citation>
    <scope>NUCLEOTIDE SEQUENCE</scope>
    <source>
        <strain evidence="2">CBS 193.32</strain>
    </source>
</reference>
<evidence type="ECO:0000313" key="2">
    <source>
        <dbReference type="EMBL" id="KAK1689468.1"/>
    </source>
</evidence>
<dbReference type="Proteomes" id="UP001224890">
    <property type="component" value="Unassembled WGS sequence"/>
</dbReference>
<proteinExistence type="predicted"/>
<dbReference type="EMBL" id="JAHMHR010000008">
    <property type="protein sequence ID" value="KAK1689468.1"/>
    <property type="molecule type" value="Genomic_DNA"/>
</dbReference>
<feature type="compositionally biased region" description="Basic and acidic residues" evidence="1">
    <location>
        <begin position="98"/>
        <end position="113"/>
    </location>
</feature>